<name>A0A0U4P8V4_9PSED</name>
<protein>
    <recommendedName>
        <fullName evidence="4">Lipoprotein</fullName>
    </recommendedName>
</protein>
<sequence length="241" mass="26107">MTRSLPLLLILGLLTSPAMAASWGMQREVGDFDLKMSTAPSRSMAQGLVAPNSAGMGGGFDLTHDSGLYFGQWTTNNASSAEAPLLEMDTYAGYKHRFAPGYGYELGVINYSNLIQNVDPSRELYSGMTVYGKRLGAAFANDPGRHNASVYADLGTLPLIKTGVSLKYTNYVLDVPSTLDSGGMVRSFNDWSVNLSRKWVNTLFNLTYSGTSLRGADCSVYSGHNTYCDSALMLKASHPFF</sequence>
<dbReference type="Proteomes" id="UP000064137">
    <property type="component" value="Chromosome"/>
</dbReference>
<dbReference type="InterPro" id="IPR010239">
    <property type="entry name" value="CHP02001"/>
</dbReference>
<feature type="chain" id="PRO_5006851833" description="Lipoprotein" evidence="1">
    <location>
        <begin position="21"/>
        <end position="241"/>
    </location>
</feature>
<evidence type="ECO:0000313" key="3">
    <source>
        <dbReference type="Proteomes" id="UP000064137"/>
    </source>
</evidence>
<evidence type="ECO:0000313" key="2">
    <source>
        <dbReference type="EMBL" id="ALZ85183.1"/>
    </source>
</evidence>
<dbReference type="KEGG" id="por:APT59_13630"/>
<dbReference type="Pfam" id="PF09694">
    <property type="entry name" value="Gcw_chp"/>
    <property type="match status" value="1"/>
</dbReference>
<evidence type="ECO:0008006" key="4">
    <source>
        <dbReference type="Google" id="ProtNLM"/>
    </source>
</evidence>
<reference evidence="2 3" key="1">
    <citation type="submission" date="2016-01" db="EMBL/GenBank/DDBJ databases">
        <title>Annotation of Pseudomonas oryzihabitans USDA-ARS-USMARC-56511.</title>
        <authorList>
            <person name="Harhay G.P."/>
            <person name="Harhay D.M."/>
            <person name="Smith T.P.L."/>
            <person name="Bono J.L."/>
            <person name="Heaton M.P."/>
            <person name="Clawson M.L."/>
            <person name="Chitko-Mckown C.G."/>
            <person name="Capik S.F."/>
            <person name="DeDonder K.D."/>
            <person name="Apley M.D."/>
            <person name="Lubbers B.V."/>
            <person name="White B.J."/>
            <person name="Larson R.L."/>
        </authorList>
    </citation>
    <scope>NUCLEOTIDE SEQUENCE [LARGE SCALE GENOMIC DNA]</scope>
    <source>
        <strain evidence="2 3">USDA-ARS-USMARC-56511</strain>
    </source>
</reference>
<dbReference type="OrthoDB" id="9793561at2"/>
<proteinExistence type="predicted"/>
<dbReference type="AlphaFoldDB" id="A0A0U4P8V4"/>
<dbReference type="EMBL" id="CP013987">
    <property type="protein sequence ID" value="ALZ85183.1"/>
    <property type="molecule type" value="Genomic_DNA"/>
</dbReference>
<feature type="signal peptide" evidence="1">
    <location>
        <begin position="1"/>
        <end position="20"/>
    </location>
</feature>
<gene>
    <name evidence="2" type="ORF">APT59_13630</name>
</gene>
<dbReference type="RefSeq" id="WP_059315349.1">
    <property type="nucleotide sequence ID" value="NZ_CP013987.1"/>
</dbReference>
<evidence type="ECO:0000256" key="1">
    <source>
        <dbReference type="SAM" id="SignalP"/>
    </source>
</evidence>
<dbReference type="NCBIfam" id="TIGR02001">
    <property type="entry name" value="gcw_chp"/>
    <property type="match status" value="1"/>
</dbReference>
<accession>A0A0U4P8V4</accession>
<organism evidence="2 3">
    <name type="scientific">Pseudomonas oryzihabitans</name>
    <dbReference type="NCBI Taxonomy" id="47885"/>
    <lineage>
        <taxon>Bacteria</taxon>
        <taxon>Pseudomonadati</taxon>
        <taxon>Pseudomonadota</taxon>
        <taxon>Gammaproteobacteria</taxon>
        <taxon>Pseudomonadales</taxon>
        <taxon>Pseudomonadaceae</taxon>
        <taxon>Pseudomonas</taxon>
    </lineage>
</organism>
<keyword evidence="1" id="KW-0732">Signal</keyword>